<keyword evidence="1" id="KW-0472">Membrane</keyword>
<dbReference type="RefSeq" id="XP_015174716.1">
    <property type="nucleotide sequence ID" value="XM_015319230.1"/>
</dbReference>
<evidence type="ECO:0000313" key="4">
    <source>
        <dbReference type="RefSeq" id="XP_015174717.1"/>
    </source>
</evidence>
<proteinExistence type="predicted"/>
<gene>
    <name evidence="3 4" type="primary">LOC107065494</name>
</gene>
<keyword evidence="1" id="KW-1133">Transmembrane helix</keyword>
<feature type="transmembrane region" description="Helical" evidence="1">
    <location>
        <begin position="45"/>
        <end position="65"/>
    </location>
</feature>
<evidence type="ECO:0000313" key="3">
    <source>
        <dbReference type="RefSeq" id="XP_015174716.1"/>
    </source>
</evidence>
<protein>
    <submittedName>
        <fullName evidence="3 4">Uncharacterized protein LOC107065494 isoform X1</fullName>
    </submittedName>
</protein>
<accession>A0ABM1I3C9</accession>
<evidence type="ECO:0000256" key="1">
    <source>
        <dbReference type="SAM" id="Phobius"/>
    </source>
</evidence>
<keyword evidence="2" id="KW-1185">Reference proteome</keyword>
<dbReference type="GeneID" id="107065494"/>
<organism evidence="2 3">
    <name type="scientific">Polistes dominula</name>
    <name type="common">European paper wasp</name>
    <name type="synonym">Vespa dominula</name>
    <dbReference type="NCBI Taxonomy" id="743375"/>
    <lineage>
        <taxon>Eukaryota</taxon>
        <taxon>Metazoa</taxon>
        <taxon>Ecdysozoa</taxon>
        <taxon>Arthropoda</taxon>
        <taxon>Hexapoda</taxon>
        <taxon>Insecta</taxon>
        <taxon>Pterygota</taxon>
        <taxon>Neoptera</taxon>
        <taxon>Endopterygota</taxon>
        <taxon>Hymenoptera</taxon>
        <taxon>Apocrita</taxon>
        <taxon>Aculeata</taxon>
        <taxon>Vespoidea</taxon>
        <taxon>Vespidae</taxon>
        <taxon>Polistinae</taxon>
        <taxon>Polistini</taxon>
        <taxon>Polistes</taxon>
    </lineage>
</organism>
<dbReference type="Proteomes" id="UP000694924">
    <property type="component" value="Unplaced"/>
</dbReference>
<sequence>MFFLYTGNVTNAGNNQLIVSNTVASGTNRSILNLSELSDANLAKYRLRCGVLVTIVATGFVVAAKLSFGYEGLDLEIFVFCGLLTLLLLICLCIILCGRNPENNNRQERRIQENQIASLTNASLSTTENLRPIPLIRQHPPPPYHIAILIPPPDSSDEAAPPSYDKVFQ</sequence>
<feature type="transmembrane region" description="Helical" evidence="1">
    <location>
        <begin position="77"/>
        <end position="97"/>
    </location>
</feature>
<name>A0ABM1I3C9_POLDO</name>
<reference evidence="3 4" key="1">
    <citation type="submission" date="2025-05" db="UniProtKB">
        <authorList>
            <consortium name="RefSeq"/>
        </authorList>
    </citation>
    <scope>IDENTIFICATION</scope>
    <source>
        <tissue evidence="3 4">Whole body</tissue>
    </source>
</reference>
<keyword evidence="1" id="KW-0812">Transmembrane</keyword>
<dbReference type="RefSeq" id="XP_015174717.1">
    <property type="nucleotide sequence ID" value="XM_015319231.1"/>
</dbReference>
<evidence type="ECO:0000313" key="2">
    <source>
        <dbReference type="Proteomes" id="UP000694924"/>
    </source>
</evidence>